<dbReference type="Pfam" id="PF02401">
    <property type="entry name" value="LYTB"/>
    <property type="match status" value="1"/>
</dbReference>
<accession>A0A0F8W570</accession>
<dbReference type="Gene3D" id="3.40.1010.20">
    <property type="entry name" value="4-hydroxy-3-methylbut-2-enyl diphosphate reductase, catalytic domain"/>
    <property type="match status" value="2"/>
</dbReference>
<evidence type="ECO:0000256" key="4">
    <source>
        <dbReference type="ARBA" id="ARBA00023004"/>
    </source>
</evidence>
<dbReference type="GO" id="GO:0051745">
    <property type="term" value="F:4-hydroxy-3-methylbut-2-enyl diphosphate reductase activity"/>
    <property type="evidence" value="ECO:0007669"/>
    <property type="project" value="InterPro"/>
</dbReference>
<comment type="caution">
    <text evidence="6">The sequence shown here is derived from an EMBL/GenBank/DDBJ whole genome shotgun (WGS) entry which is preliminary data.</text>
</comment>
<dbReference type="CDD" id="cd13944">
    <property type="entry name" value="lytB_ispH"/>
    <property type="match status" value="1"/>
</dbReference>
<dbReference type="GO" id="GO:0046872">
    <property type="term" value="F:metal ion binding"/>
    <property type="evidence" value="ECO:0007669"/>
    <property type="project" value="UniProtKB-KW"/>
</dbReference>
<comment type="cofactor">
    <cofactor evidence="1">
        <name>[4Fe-4S] cluster</name>
        <dbReference type="ChEBI" id="CHEBI:49883"/>
    </cofactor>
</comment>
<keyword evidence="5" id="KW-0411">Iron-sulfur</keyword>
<evidence type="ECO:0000256" key="5">
    <source>
        <dbReference type="ARBA" id="ARBA00023014"/>
    </source>
</evidence>
<keyword evidence="3" id="KW-0479">Metal-binding</keyword>
<sequence length="228" mass="24711">RGPEIAEEAAQRGLGLIDATCLIVRKSQKAARSLCGNGYRVIIYGEEDHPEVRGVLAWTEGKGIAILDPEADIEIPRRKVALLAQTTKSEESFAGFVARFVGHNIGRINELRIVNTTCPETDERYEAARELAAECDLLIVVGARNSANTRKLAQTCASTGVETHHIEGAEEIEPAWLEGKGVAGVTAGASTPDESIDEVVARLQKLDKQFKAKGRRRRRRLEASGVGA</sequence>
<keyword evidence="2" id="KW-0004">4Fe-4S</keyword>
<evidence type="ECO:0000256" key="2">
    <source>
        <dbReference type="ARBA" id="ARBA00022485"/>
    </source>
</evidence>
<feature type="non-terminal residue" evidence="6">
    <location>
        <position position="1"/>
    </location>
</feature>
<evidence type="ECO:0000313" key="6">
    <source>
        <dbReference type="EMBL" id="KKK51847.1"/>
    </source>
</evidence>
<evidence type="ECO:0000256" key="1">
    <source>
        <dbReference type="ARBA" id="ARBA00001966"/>
    </source>
</evidence>
<proteinExistence type="predicted"/>
<gene>
    <name evidence="6" type="ORF">LCGC14_3110850</name>
</gene>
<dbReference type="EMBL" id="LAZR01067304">
    <property type="protein sequence ID" value="KKK51847.1"/>
    <property type="molecule type" value="Genomic_DNA"/>
</dbReference>
<dbReference type="PANTHER" id="PTHR30426:SF0">
    <property type="entry name" value="4-HYDROXY-3-METHYLBUT-2-ENYL DIPHOSPHATE REDUCTASE"/>
    <property type="match status" value="1"/>
</dbReference>
<evidence type="ECO:0008006" key="7">
    <source>
        <dbReference type="Google" id="ProtNLM"/>
    </source>
</evidence>
<reference evidence="6" key="1">
    <citation type="journal article" date="2015" name="Nature">
        <title>Complex archaea that bridge the gap between prokaryotes and eukaryotes.</title>
        <authorList>
            <person name="Spang A."/>
            <person name="Saw J.H."/>
            <person name="Jorgensen S.L."/>
            <person name="Zaremba-Niedzwiedzka K."/>
            <person name="Martijn J."/>
            <person name="Lind A.E."/>
            <person name="van Eijk R."/>
            <person name="Schleper C."/>
            <person name="Guy L."/>
            <person name="Ettema T.J."/>
        </authorList>
    </citation>
    <scope>NUCLEOTIDE SEQUENCE</scope>
</reference>
<dbReference type="InterPro" id="IPR003451">
    <property type="entry name" value="LytB/IspH"/>
</dbReference>
<dbReference type="GO" id="GO:0050992">
    <property type="term" value="P:dimethylallyl diphosphate biosynthetic process"/>
    <property type="evidence" value="ECO:0007669"/>
    <property type="project" value="InterPro"/>
</dbReference>
<dbReference type="GO" id="GO:0019288">
    <property type="term" value="P:isopentenyl diphosphate biosynthetic process, methylerythritol 4-phosphate pathway"/>
    <property type="evidence" value="ECO:0007669"/>
    <property type="project" value="InterPro"/>
</dbReference>
<dbReference type="AlphaFoldDB" id="A0A0F8W570"/>
<organism evidence="6">
    <name type="scientific">marine sediment metagenome</name>
    <dbReference type="NCBI Taxonomy" id="412755"/>
    <lineage>
        <taxon>unclassified sequences</taxon>
        <taxon>metagenomes</taxon>
        <taxon>ecological metagenomes</taxon>
    </lineage>
</organism>
<dbReference type="GO" id="GO:0051539">
    <property type="term" value="F:4 iron, 4 sulfur cluster binding"/>
    <property type="evidence" value="ECO:0007669"/>
    <property type="project" value="UniProtKB-KW"/>
</dbReference>
<keyword evidence="4" id="KW-0408">Iron</keyword>
<evidence type="ECO:0000256" key="3">
    <source>
        <dbReference type="ARBA" id="ARBA00022723"/>
    </source>
</evidence>
<dbReference type="Gene3D" id="3.40.50.11270">
    <property type="match status" value="1"/>
</dbReference>
<dbReference type="PANTHER" id="PTHR30426">
    <property type="entry name" value="4-HYDROXY-3-METHYLBUT-2-ENYL DIPHOSPHATE REDUCTASE"/>
    <property type="match status" value="1"/>
</dbReference>
<protein>
    <recommendedName>
        <fullName evidence="7">4-hydroxy-3-methylbut-2-enyl diphosphate reductase</fullName>
    </recommendedName>
</protein>
<name>A0A0F8W570_9ZZZZ</name>